<sequence length="489" mass="54466">MIIRDETSRAESSLPADLRFAKHHVVQALDFSKDDSEFHRLLRLLDTSYQDMDNIFVSNGLVGMDITPGEIHIRERTKGSYRYLEFFSTNILPFELVATKQATWAYFKGIEKHLGYGNLYKKAAKDLDEPFTVVEDLTKELYAGKARADIRIRQVIRRYVEDEQDVVIRVYRAMPIEIKLFDDMSKTSKTLKSNGGQRWLAGAKTRRESEAFLARLEGKSSEGRVRLTAQHTAYLNGERETDADFGNEAAGATQTTTVAATKVRQTTTAMTRGQSIPALPSRPPVGKTASYIAAAKKLRAARLAAKAKAEQKTKKGKKKMTKVQREALAKERNAFKEIEAVARVESISARRDAEKARERAHVVDEERSGAEARQAALKALAAARRKESSKSPAAKKQKKTASPHLAEPVEDSDADDESMLSASKVLSMDTTEPLTSSAPAMNASVEDYDNGALNSDLDGEGEDSDNWYIEEQDLYAKHTDDDLLSEDAY</sequence>
<evidence type="ECO:0000256" key="1">
    <source>
        <dbReference type="SAM" id="MobiDB-lite"/>
    </source>
</evidence>
<feature type="compositionally biased region" description="Polar residues" evidence="1">
    <location>
        <begin position="428"/>
        <end position="439"/>
    </location>
</feature>
<evidence type="ECO:0000313" key="2">
    <source>
        <dbReference type="EMBL" id="EEY65624.1"/>
    </source>
</evidence>
<organism evidence="2 3">
    <name type="scientific">Phytophthora infestans (strain T30-4)</name>
    <name type="common">Potato late blight agent</name>
    <dbReference type="NCBI Taxonomy" id="403677"/>
    <lineage>
        <taxon>Eukaryota</taxon>
        <taxon>Sar</taxon>
        <taxon>Stramenopiles</taxon>
        <taxon>Oomycota</taxon>
        <taxon>Peronosporomycetes</taxon>
        <taxon>Peronosporales</taxon>
        <taxon>Peronosporaceae</taxon>
        <taxon>Phytophthora</taxon>
    </lineage>
</organism>
<accession>D0MZG1</accession>
<evidence type="ECO:0000313" key="3">
    <source>
        <dbReference type="Proteomes" id="UP000006643"/>
    </source>
</evidence>
<feature type="region of interest" description="Disordered" evidence="1">
    <location>
        <begin position="348"/>
        <end position="489"/>
    </location>
</feature>
<dbReference type="Proteomes" id="UP000006643">
    <property type="component" value="Unassembled WGS sequence"/>
</dbReference>
<reference evidence="3" key="1">
    <citation type="journal article" date="2009" name="Nature">
        <title>Genome sequence and analysis of the Irish potato famine pathogen Phytophthora infestans.</title>
        <authorList>
            <consortium name="The Broad Institute Genome Sequencing Platform"/>
            <person name="Haas B.J."/>
            <person name="Kamoun S."/>
            <person name="Zody M.C."/>
            <person name="Jiang R.H."/>
            <person name="Handsaker R.E."/>
            <person name="Cano L.M."/>
            <person name="Grabherr M."/>
            <person name="Kodira C.D."/>
            <person name="Raffaele S."/>
            <person name="Torto-Alalibo T."/>
            <person name="Bozkurt T.O."/>
            <person name="Ah-Fong A.M."/>
            <person name="Alvarado L."/>
            <person name="Anderson V.L."/>
            <person name="Armstrong M.R."/>
            <person name="Avrova A."/>
            <person name="Baxter L."/>
            <person name="Beynon J."/>
            <person name="Boevink P.C."/>
            <person name="Bollmann S.R."/>
            <person name="Bos J.I."/>
            <person name="Bulone V."/>
            <person name="Cai G."/>
            <person name="Cakir C."/>
            <person name="Carrington J.C."/>
            <person name="Chawner M."/>
            <person name="Conti L."/>
            <person name="Costanzo S."/>
            <person name="Ewan R."/>
            <person name="Fahlgren N."/>
            <person name="Fischbach M.A."/>
            <person name="Fugelstad J."/>
            <person name="Gilroy E.M."/>
            <person name="Gnerre S."/>
            <person name="Green P.J."/>
            <person name="Grenville-Briggs L.J."/>
            <person name="Griffith J."/>
            <person name="Grunwald N.J."/>
            <person name="Horn K."/>
            <person name="Horner N.R."/>
            <person name="Hu C.H."/>
            <person name="Huitema E."/>
            <person name="Jeong D.H."/>
            <person name="Jones A.M."/>
            <person name="Jones J.D."/>
            <person name="Jones R.W."/>
            <person name="Karlsson E.K."/>
            <person name="Kunjeti S.G."/>
            <person name="Lamour K."/>
            <person name="Liu Z."/>
            <person name="Ma L."/>
            <person name="Maclean D."/>
            <person name="Chibucos M.C."/>
            <person name="McDonald H."/>
            <person name="McWalters J."/>
            <person name="Meijer H.J."/>
            <person name="Morgan W."/>
            <person name="Morris P.F."/>
            <person name="Munro C.A."/>
            <person name="O'Neill K."/>
            <person name="Ospina-Giraldo M."/>
            <person name="Pinzon A."/>
            <person name="Pritchard L."/>
            <person name="Ramsahoye B."/>
            <person name="Ren Q."/>
            <person name="Restrepo S."/>
            <person name="Roy S."/>
            <person name="Sadanandom A."/>
            <person name="Savidor A."/>
            <person name="Schornack S."/>
            <person name="Schwartz D.C."/>
            <person name="Schumann U.D."/>
            <person name="Schwessinger B."/>
            <person name="Seyer L."/>
            <person name="Sharpe T."/>
            <person name="Silvar C."/>
            <person name="Song J."/>
            <person name="Studholme D.J."/>
            <person name="Sykes S."/>
            <person name="Thines M."/>
            <person name="van de Vondervoort P.J."/>
            <person name="Phuntumart V."/>
            <person name="Wawra S."/>
            <person name="Weide R."/>
            <person name="Win J."/>
            <person name="Young C."/>
            <person name="Zhou S."/>
            <person name="Fry W."/>
            <person name="Meyers B.C."/>
            <person name="van West P."/>
            <person name="Ristaino J."/>
            <person name="Govers F."/>
            <person name="Birch P.R."/>
            <person name="Whisson S.C."/>
            <person name="Judelson H.S."/>
            <person name="Nusbaum C."/>
        </authorList>
    </citation>
    <scope>NUCLEOTIDE SEQUENCE [LARGE SCALE GENOMIC DNA]</scope>
    <source>
        <strain evidence="3">T30-4</strain>
    </source>
</reference>
<feature type="compositionally biased region" description="Low complexity" evidence="1">
    <location>
        <begin position="371"/>
        <end position="382"/>
    </location>
</feature>
<proteinExistence type="predicted"/>
<feature type="compositionally biased region" description="Acidic residues" evidence="1">
    <location>
        <begin position="408"/>
        <end position="418"/>
    </location>
</feature>
<dbReference type="KEGG" id="pif:PITG_03131"/>
<protein>
    <submittedName>
        <fullName evidence="2">M96 mating-specific protein family</fullName>
    </submittedName>
</protein>
<gene>
    <name evidence="2" type="ORF">PITG_03131</name>
</gene>
<dbReference type="GeneID" id="9464467"/>
<dbReference type="EMBL" id="DS028121">
    <property type="protein sequence ID" value="EEY65624.1"/>
    <property type="molecule type" value="Genomic_DNA"/>
</dbReference>
<dbReference type="PANTHER" id="PTHR35796:SF3">
    <property type="entry name" value="BHLH DOMAIN-CONTAINING PROTEIN"/>
    <property type="match status" value="1"/>
</dbReference>
<dbReference type="HOGENOM" id="CLU_558366_0_0_1"/>
<dbReference type="STRING" id="403677.D0MZG1"/>
<dbReference type="VEuPathDB" id="FungiDB:PITG_03131"/>
<name>D0MZG1_PHYIT</name>
<keyword evidence="3" id="KW-1185">Reference proteome</keyword>
<dbReference type="RefSeq" id="XP_002906223.1">
    <property type="nucleotide sequence ID" value="XM_002906177.1"/>
</dbReference>
<dbReference type="AlphaFoldDB" id="D0MZG1"/>
<dbReference type="PANTHER" id="PTHR35796">
    <property type="entry name" value="HYPOTHETICAL CYTOSOLIC PROTEIN"/>
    <property type="match status" value="1"/>
</dbReference>
<feature type="compositionally biased region" description="Basic and acidic residues" evidence="1">
    <location>
        <begin position="348"/>
        <end position="370"/>
    </location>
</feature>
<feature type="compositionally biased region" description="Acidic residues" evidence="1">
    <location>
        <begin position="457"/>
        <end position="473"/>
    </location>
</feature>
<dbReference type="InParanoid" id="D0MZG1"/>